<accession>A0A3Q2XKV0</accession>
<evidence type="ECO:0000313" key="1">
    <source>
        <dbReference type="Ensembl" id="ENSHCOP00000000571.1"/>
    </source>
</evidence>
<proteinExistence type="predicted"/>
<evidence type="ECO:0000313" key="2">
    <source>
        <dbReference type="Proteomes" id="UP000264820"/>
    </source>
</evidence>
<dbReference type="Ensembl" id="ENSHCOT00000013570.1">
    <property type="protein sequence ID" value="ENSHCOP00000000571.1"/>
    <property type="gene ID" value="ENSHCOG00000001395.1"/>
</dbReference>
<organism evidence="1 2">
    <name type="scientific">Hippocampus comes</name>
    <name type="common">Tiger tail seahorse</name>
    <dbReference type="NCBI Taxonomy" id="109280"/>
    <lineage>
        <taxon>Eukaryota</taxon>
        <taxon>Metazoa</taxon>
        <taxon>Chordata</taxon>
        <taxon>Craniata</taxon>
        <taxon>Vertebrata</taxon>
        <taxon>Euteleostomi</taxon>
        <taxon>Actinopterygii</taxon>
        <taxon>Neopterygii</taxon>
        <taxon>Teleostei</taxon>
        <taxon>Neoteleostei</taxon>
        <taxon>Acanthomorphata</taxon>
        <taxon>Syngnathiaria</taxon>
        <taxon>Syngnathiformes</taxon>
        <taxon>Syngnathoidei</taxon>
        <taxon>Syngnathidae</taxon>
        <taxon>Hippocampus</taxon>
    </lineage>
</organism>
<name>A0A3Q2XKV0_HIPCM</name>
<protein>
    <submittedName>
        <fullName evidence="1">Uncharacterized protein</fullName>
    </submittedName>
</protein>
<reference evidence="1" key="2">
    <citation type="submission" date="2025-09" db="UniProtKB">
        <authorList>
            <consortium name="Ensembl"/>
        </authorList>
    </citation>
    <scope>IDENTIFICATION</scope>
</reference>
<dbReference type="AlphaFoldDB" id="A0A3Q2XKV0"/>
<keyword evidence="2" id="KW-1185">Reference proteome</keyword>
<reference evidence="1" key="1">
    <citation type="submission" date="2025-08" db="UniProtKB">
        <authorList>
            <consortium name="Ensembl"/>
        </authorList>
    </citation>
    <scope>IDENTIFICATION</scope>
</reference>
<dbReference type="Proteomes" id="UP000264820">
    <property type="component" value="Unplaced"/>
</dbReference>
<sequence length="70" mass="7725">MVFVVHLCPGFTSTHQECGKTDVAVMCTSQILAVSSWSLIPNDAHLMLSFCQCFYLFMPFLPAAGCMSFL</sequence>